<accession>A0A8X7N134</accession>
<dbReference type="InterPro" id="IPR011009">
    <property type="entry name" value="Kinase-like_dom_sf"/>
</dbReference>
<dbReference type="GO" id="GO:0005634">
    <property type="term" value="C:nucleus"/>
    <property type="evidence" value="ECO:0007669"/>
    <property type="project" value="TreeGrafter"/>
</dbReference>
<dbReference type="SMART" id="SM00220">
    <property type="entry name" value="S_TKc"/>
    <property type="match status" value="1"/>
</dbReference>
<sequence>MGTLSSLIRDRWGVGVSEDDARGYIKQLLHGVAWMHHRGWVHLDLKPSNVLLRSKGRVQITDFGLSRPRDNVRLGRPCGTIGYRPPEELYNTHISNGAMDIWPIGTIYVELRKGGSLFDNSSEIACFMSMLDLVGNKLRQVFRNPLPGSGVVGSGTTFWVRSPRLELLTPLKLHERDFVLRLMTLEPSDRPTAAAALLDSFWKRPSGP</sequence>
<organism evidence="4 5">
    <name type="scientific">Tilletia walkeri</name>
    <dbReference type="NCBI Taxonomy" id="117179"/>
    <lineage>
        <taxon>Eukaryota</taxon>
        <taxon>Fungi</taxon>
        <taxon>Dikarya</taxon>
        <taxon>Basidiomycota</taxon>
        <taxon>Ustilaginomycotina</taxon>
        <taxon>Exobasidiomycetes</taxon>
        <taxon>Tilletiales</taxon>
        <taxon>Tilletiaceae</taxon>
        <taxon>Tilletia</taxon>
    </lineage>
</organism>
<keyword evidence="1" id="KW-0547">Nucleotide-binding</keyword>
<evidence type="ECO:0000256" key="2">
    <source>
        <dbReference type="ARBA" id="ARBA00022840"/>
    </source>
</evidence>
<reference evidence="4" key="1">
    <citation type="submission" date="2016-04" db="EMBL/GenBank/DDBJ databases">
        <authorList>
            <person name="Nguyen H.D."/>
            <person name="Samba Siva P."/>
            <person name="Cullis J."/>
            <person name="Levesque C.A."/>
            <person name="Hambleton S."/>
        </authorList>
    </citation>
    <scope>NUCLEOTIDE SEQUENCE</scope>
    <source>
        <strain evidence="4">DAOMC 236422</strain>
    </source>
</reference>
<evidence type="ECO:0000313" key="4">
    <source>
        <dbReference type="EMBL" id="KAE8262879.1"/>
    </source>
</evidence>
<dbReference type="Proteomes" id="UP000078113">
    <property type="component" value="Unassembled WGS sequence"/>
</dbReference>
<feature type="domain" description="Protein kinase" evidence="3">
    <location>
        <begin position="1"/>
        <end position="202"/>
    </location>
</feature>
<reference evidence="4" key="2">
    <citation type="journal article" date="2019" name="IMA Fungus">
        <title>Genome sequencing and comparison of five Tilletia species to identify candidate genes for the detection of regulated species infecting wheat.</title>
        <authorList>
            <person name="Nguyen H.D.T."/>
            <person name="Sultana T."/>
            <person name="Kesanakurti P."/>
            <person name="Hambleton S."/>
        </authorList>
    </citation>
    <scope>NUCLEOTIDE SEQUENCE</scope>
    <source>
        <strain evidence="4">DAOMC 236422</strain>
    </source>
</reference>
<gene>
    <name evidence="4" type="ORF">A4X09_0g7366</name>
</gene>
<dbReference type="PANTHER" id="PTHR24056">
    <property type="entry name" value="CELL DIVISION PROTEIN KINASE"/>
    <property type="match status" value="1"/>
</dbReference>
<dbReference type="AlphaFoldDB" id="A0A8X7N134"/>
<dbReference type="PROSITE" id="PS50011">
    <property type="entry name" value="PROTEIN_KINASE_DOM"/>
    <property type="match status" value="1"/>
</dbReference>
<evidence type="ECO:0000259" key="3">
    <source>
        <dbReference type="PROSITE" id="PS50011"/>
    </source>
</evidence>
<dbReference type="GO" id="GO:0004674">
    <property type="term" value="F:protein serine/threonine kinase activity"/>
    <property type="evidence" value="ECO:0007669"/>
    <property type="project" value="TreeGrafter"/>
</dbReference>
<dbReference type="InterPro" id="IPR050108">
    <property type="entry name" value="CDK"/>
</dbReference>
<dbReference type="Pfam" id="PF00069">
    <property type="entry name" value="Pkinase"/>
    <property type="match status" value="1"/>
</dbReference>
<keyword evidence="2" id="KW-0067">ATP-binding</keyword>
<dbReference type="SUPFAM" id="SSF56112">
    <property type="entry name" value="Protein kinase-like (PK-like)"/>
    <property type="match status" value="1"/>
</dbReference>
<dbReference type="Gene3D" id="1.10.510.10">
    <property type="entry name" value="Transferase(Phosphotransferase) domain 1"/>
    <property type="match status" value="1"/>
</dbReference>
<dbReference type="InterPro" id="IPR000719">
    <property type="entry name" value="Prot_kinase_dom"/>
</dbReference>
<protein>
    <recommendedName>
        <fullName evidence="3">Protein kinase domain-containing protein</fullName>
    </recommendedName>
</protein>
<evidence type="ECO:0000313" key="5">
    <source>
        <dbReference type="Proteomes" id="UP000078113"/>
    </source>
</evidence>
<proteinExistence type="predicted"/>
<evidence type="ECO:0000256" key="1">
    <source>
        <dbReference type="ARBA" id="ARBA00022741"/>
    </source>
</evidence>
<keyword evidence="5" id="KW-1185">Reference proteome</keyword>
<name>A0A8X7N134_9BASI</name>
<dbReference type="GO" id="GO:0005524">
    <property type="term" value="F:ATP binding"/>
    <property type="evidence" value="ECO:0007669"/>
    <property type="project" value="UniProtKB-KW"/>
</dbReference>
<dbReference type="EMBL" id="LWDG02000729">
    <property type="protein sequence ID" value="KAE8262879.1"/>
    <property type="molecule type" value="Genomic_DNA"/>
</dbReference>
<comment type="caution">
    <text evidence="4">The sequence shown here is derived from an EMBL/GenBank/DDBJ whole genome shotgun (WGS) entry which is preliminary data.</text>
</comment>